<evidence type="ECO:0000313" key="3">
    <source>
        <dbReference type="Proteomes" id="UP000014071"/>
    </source>
</evidence>
<organism evidence="2 3">
    <name type="scientific">Pseudozyma hubeiensis (strain SY62)</name>
    <name type="common">Yeast</name>
    <dbReference type="NCBI Taxonomy" id="1305764"/>
    <lineage>
        <taxon>Eukaryota</taxon>
        <taxon>Fungi</taxon>
        <taxon>Dikarya</taxon>
        <taxon>Basidiomycota</taxon>
        <taxon>Ustilaginomycotina</taxon>
        <taxon>Ustilaginomycetes</taxon>
        <taxon>Ustilaginales</taxon>
        <taxon>Ustilaginaceae</taxon>
        <taxon>Pseudozyma</taxon>
    </lineage>
</organism>
<reference evidence="3" key="1">
    <citation type="journal article" date="2013" name="Genome Announc.">
        <title>Draft genome sequence of the basidiomycetous yeast-like fungus Pseudozyma hubeiensis SY62, which produces an abundant amount of the biosurfactant mannosylerythritol lipids.</title>
        <authorList>
            <person name="Konishi M."/>
            <person name="Hatada Y."/>
            <person name="Horiuchi J."/>
        </authorList>
    </citation>
    <scope>NUCLEOTIDE SEQUENCE [LARGE SCALE GENOMIC DNA]</scope>
    <source>
        <strain evidence="3">SY62</strain>
    </source>
</reference>
<dbReference type="Proteomes" id="UP000014071">
    <property type="component" value="Unassembled WGS sequence"/>
</dbReference>
<dbReference type="GeneID" id="24112726"/>
<feature type="region of interest" description="Disordered" evidence="1">
    <location>
        <begin position="76"/>
        <end position="95"/>
    </location>
</feature>
<gene>
    <name evidence="2" type="ORF">PHSY_007463</name>
</gene>
<sequence length="95" mass="10691">MATCVQKHLRNNLTRNFPVSPASTHPLILIVPTPSHARRQPRDRPQHRSPSQLRIASGIICELATRFTLHLEIRGPDAPSQWYSPPLSARLDVAQ</sequence>
<protein>
    <submittedName>
        <fullName evidence="2">Uncharacterized protein</fullName>
    </submittedName>
</protein>
<evidence type="ECO:0000313" key="2">
    <source>
        <dbReference type="EMBL" id="GAC99860.1"/>
    </source>
</evidence>
<dbReference type="RefSeq" id="XP_012193447.1">
    <property type="nucleotide sequence ID" value="XM_012338057.1"/>
</dbReference>
<dbReference type="EMBL" id="DF238833">
    <property type="protein sequence ID" value="GAC99860.1"/>
    <property type="molecule type" value="Genomic_DNA"/>
</dbReference>
<name>R9PP44_PSEHS</name>
<evidence type="ECO:0000256" key="1">
    <source>
        <dbReference type="SAM" id="MobiDB-lite"/>
    </source>
</evidence>
<dbReference type="HOGENOM" id="CLU_2373710_0_0_1"/>
<feature type="region of interest" description="Disordered" evidence="1">
    <location>
        <begin position="32"/>
        <end position="51"/>
    </location>
</feature>
<accession>R9PP44</accession>
<dbReference type="AlphaFoldDB" id="R9PP44"/>
<keyword evidence="3" id="KW-1185">Reference proteome</keyword>
<proteinExistence type="predicted"/>